<comment type="caution">
    <text evidence="4">The sequence shown here is derived from an EMBL/GenBank/DDBJ whole genome shotgun (WGS) entry which is preliminary data.</text>
</comment>
<dbReference type="NCBIfam" id="NF041518">
    <property type="entry name" value="choice_anch_Q"/>
    <property type="match status" value="1"/>
</dbReference>
<dbReference type="RefSeq" id="WP_379792815.1">
    <property type="nucleotide sequence ID" value="NZ_JBHSQB010000010.1"/>
</dbReference>
<organism evidence="4 5">
    <name type="scientific">Flavobacterium qiangtangense</name>
    <dbReference type="NCBI Taxonomy" id="1442595"/>
    <lineage>
        <taxon>Bacteria</taxon>
        <taxon>Pseudomonadati</taxon>
        <taxon>Bacteroidota</taxon>
        <taxon>Flavobacteriia</taxon>
        <taxon>Flavobacteriales</taxon>
        <taxon>Flavobacteriaceae</taxon>
        <taxon>Flavobacterium</taxon>
    </lineage>
</organism>
<dbReference type="Pfam" id="PF18962">
    <property type="entry name" value="Por_Secre_tail"/>
    <property type="match status" value="1"/>
</dbReference>
<dbReference type="InterPro" id="IPR026444">
    <property type="entry name" value="Secre_tail"/>
</dbReference>
<evidence type="ECO:0000256" key="1">
    <source>
        <dbReference type="ARBA" id="ARBA00022729"/>
    </source>
</evidence>
<dbReference type="PANTHER" id="PTHR34720:SF9">
    <property type="entry name" value="BLR4714 PROTEIN"/>
    <property type="match status" value="1"/>
</dbReference>
<keyword evidence="5" id="KW-1185">Reference proteome</keyword>
<feature type="domain" description="Secretion system C-terminal sorting" evidence="3">
    <location>
        <begin position="928"/>
        <end position="1002"/>
    </location>
</feature>
<reference evidence="5" key="1">
    <citation type="journal article" date="2019" name="Int. J. Syst. Evol. Microbiol.">
        <title>The Global Catalogue of Microorganisms (GCM) 10K type strain sequencing project: providing services to taxonomists for standard genome sequencing and annotation.</title>
        <authorList>
            <consortium name="The Broad Institute Genomics Platform"/>
            <consortium name="The Broad Institute Genome Sequencing Center for Infectious Disease"/>
            <person name="Wu L."/>
            <person name="Ma J."/>
        </authorList>
    </citation>
    <scope>NUCLEOTIDE SEQUENCE [LARGE SCALE GENOMIC DNA]</scope>
    <source>
        <strain evidence="5">CCUG 49679</strain>
    </source>
</reference>
<dbReference type="SMART" id="SM00710">
    <property type="entry name" value="PbH1"/>
    <property type="match status" value="19"/>
</dbReference>
<dbReference type="InterPro" id="IPR006626">
    <property type="entry name" value="PbH1"/>
</dbReference>
<evidence type="ECO:0000313" key="5">
    <source>
        <dbReference type="Proteomes" id="UP001596287"/>
    </source>
</evidence>
<evidence type="ECO:0000313" key="4">
    <source>
        <dbReference type="EMBL" id="MFC6097833.1"/>
    </source>
</evidence>
<dbReference type="InterPro" id="IPR011050">
    <property type="entry name" value="Pectin_lyase_fold/virulence"/>
</dbReference>
<evidence type="ECO:0000259" key="3">
    <source>
        <dbReference type="Pfam" id="PF18962"/>
    </source>
</evidence>
<feature type="chain" id="PRO_5045260370" evidence="2">
    <location>
        <begin position="25"/>
        <end position="1004"/>
    </location>
</feature>
<evidence type="ECO:0000256" key="2">
    <source>
        <dbReference type="SAM" id="SignalP"/>
    </source>
</evidence>
<dbReference type="PANTHER" id="PTHR34720">
    <property type="entry name" value="MICROCYSTIN DEPENDENT PROTEIN"/>
    <property type="match status" value="1"/>
</dbReference>
<name>A0ABW1PRX3_9FLAO</name>
<gene>
    <name evidence="4" type="ORF">ACFPVY_14340</name>
</gene>
<dbReference type="NCBIfam" id="TIGR04183">
    <property type="entry name" value="Por_Secre_tail"/>
    <property type="match status" value="1"/>
</dbReference>
<accession>A0ABW1PRX3</accession>
<dbReference type="Proteomes" id="UP001596287">
    <property type="component" value="Unassembled WGS sequence"/>
</dbReference>
<protein>
    <submittedName>
        <fullName evidence="4">Beta strand repeat-containing protein</fullName>
    </submittedName>
</protein>
<sequence>MKKTTLTKILSLGFLLLLLTTANAQVVTSNLDDGSAGTLRTQIANAASGATLTVAVTVTNITLTSGQIAINKSLTITGNGTLLTTINGNANGRIFDVTTGTFTLNGITLTNGLADNGGAIQIANANVVLNNVLVSNSVANGASGSGGGIYANTGATFSSTNSTISGNRANRAGGGIESVAGTTVTLNNTNLISNNAGVAPATAAPGNGGGFHITGNGTAVITGGTVNMNVAAAEGGGLWNGSGTMSVTGTTINGNTASGVAADNGGGGIYALNGGTLTVMNATITNNIANGTSGSGGGILNDVGSTVTISSSTITGNTANRAGGGIEVNSGATSIVTLNNVNLNGNSTASNPGNGGGLHVTGPGVVNINGGTVNTNIASAEGGGLWNGSGTMTINGTTINGNTSSGAGADQGGGGIYNLNAGTLVIQNAVISNNIANGTLGSGGGILNDVGSQLSVTNTAITGNTAVRAGGGIEDNSGTSTILLNNVNLNSNSVTGPPGNGGGLHITGAGSVTITGGTVNNNTATLEGGGLWNGSGTMNVTGTTLNANTVSGPAADDGGGAIFNTAGTVNVTNATITNNLATGTSGSGGGIFSLAGTVTVNASTLDSNAANRAGGAIEVVAGNLNLNNVIMTGNDVDGGAGTPNPGNGGALHISGVTTTVIMGGRVSGNDARREGGGLWNQTGSTMTVTNLTVDSNTASGPDVLHGGGGIFNNGGTLVVNNSTISNNISDGALGNGGGVHVKTGNATFLLTTISGNTSANNGGGVYNNDTFSINASTVANNTATANGGGIANNSATTATLKNSIVALNIAVTGRDLSNATGSFVSNGYNLIGQDNTNVFTTSTGDIEGTTALPINPLVGPLANNGGTTFTHQLLANSPAYNTGSPADTFNDQIGNAIFGGIRDIGSFESQSTLGTDDFAFANNKRSVLYPNPANRGIVQIDIAPSFGNSVQGTIYEISSGKLLMKFDASEATNTINLNNLATGIYAVQLSSGNQIETHKLVVGN</sequence>
<dbReference type="InterPro" id="IPR059226">
    <property type="entry name" value="Choice_anch_Q_dom"/>
</dbReference>
<dbReference type="SUPFAM" id="SSF51126">
    <property type="entry name" value="Pectin lyase-like"/>
    <property type="match status" value="4"/>
</dbReference>
<keyword evidence="1 2" id="KW-0732">Signal</keyword>
<proteinExistence type="predicted"/>
<dbReference type="EMBL" id="JBHSQB010000010">
    <property type="protein sequence ID" value="MFC6097833.1"/>
    <property type="molecule type" value="Genomic_DNA"/>
</dbReference>
<feature type="signal peptide" evidence="2">
    <location>
        <begin position="1"/>
        <end position="24"/>
    </location>
</feature>